<dbReference type="AlphaFoldDB" id="A0A7C4Q0I0"/>
<protein>
    <recommendedName>
        <fullName evidence="2">Fibronectin type III domain-containing protein</fullName>
    </recommendedName>
</protein>
<organism evidence="1">
    <name type="scientific">Bellilinea caldifistulae</name>
    <dbReference type="NCBI Taxonomy" id="360411"/>
    <lineage>
        <taxon>Bacteria</taxon>
        <taxon>Bacillati</taxon>
        <taxon>Chloroflexota</taxon>
        <taxon>Anaerolineae</taxon>
        <taxon>Anaerolineales</taxon>
        <taxon>Anaerolineaceae</taxon>
        <taxon>Bellilinea</taxon>
    </lineage>
</organism>
<sequence>MKIKKSLIIVFAGVVMILSLGSKVVLGNQQIPPQPNYVPAEISVSPSAQTVFSPQYRAVWNVYIQGEGSSYCIQVNWGDFCGSYKTCGYAPGGPYQFYHDFLCGGSSPFRQTWTLSGVGGPSYATTTVYK</sequence>
<dbReference type="EMBL" id="DSXR01000039">
    <property type="protein sequence ID" value="HGS86571.1"/>
    <property type="molecule type" value="Genomic_DNA"/>
</dbReference>
<gene>
    <name evidence="1" type="ORF">ENT17_03025</name>
</gene>
<evidence type="ECO:0008006" key="2">
    <source>
        <dbReference type="Google" id="ProtNLM"/>
    </source>
</evidence>
<reference evidence="1" key="1">
    <citation type="journal article" date="2020" name="mSystems">
        <title>Genome- and Community-Level Interaction Insights into Carbon Utilization and Element Cycling Functions of Hydrothermarchaeota in Hydrothermal Sediment.</title>
        <authorList>
            <person name="Zhou Z."/>
            <person name="Liu Y."/>
            <person name="Xu W."/>
            <person name="Pan J."/>
            <person name="Luo Z.H."/>
            <person name="Li M."/>
        </authorList>
    </citation>
    <scope>NUCLEOTIDE SEQUENCE [LARGE SCALE GENOMIC DNA]</scope>
    <source>
        <strain evidence="1">SpSt-556</strain>
    </source>
</reference>
<proteinExistence type="predicted"/>
<accession>A0A7C4Q0I0</accession>
<comment type="caution">
    <text evidence="1">The sequence shown here is derived from an EMBL/GenBank/DDBJ whole genome shotgun (WGS) entry which is preliminary data.</text>
</comment>
<evidence type="ECO:0000313" key="1">
    <source>
        <dbReference type="EMBL" id="HGS86571.1"/>
    </source>
</evidence>
<name>A0A7C4Q0I0_9CHLR</name>